<name>A0A972FJM5_9FLAO</name>
<comment type="caution">
    <text evidence="1">The sequence shown here is derived from an EMBL/GenBank/DDBJ whole genome shotgun (WGS) entry which is preliminary data.</text>
</comment>
<sequence length="92" mass="9405">DNTDCNDADNTKHASFPFYADTDGDTFGAGSSVSVCAVDANTPPTGYSSNNTDCAPADNAKWQSALLFVDSDGDGYTTSSTATSVCYGASIP</sequence>
<keyword evidence="2" id="KW-1185">Reference proteome</keyword>
<proteinExistence type="predicted"/>
<dbReference type="EMBL" id="JAAMPU010000031">
    <property type="protein sequence ID" value="NMH26425.1"/>
    <property type="molecule type" value="Genomic_DNA"/>
</dbReference>
<dbReference type="RefSeq" id="WP_211165343.1">
    <property type="nucleotide sequence ID" value="NZ_JAAMPU010000031.1"/>
</dbReference>
<feature type="non-terminal residue" evidence="1">
    <location>
        <position position="1"/>
    </location>
</feature>
<accession>A0A972FJM5</accession>
<evidence type="ECO:0000313" key="1">
    <source>
        <dbReference type="EMBL" id="NMH26425.1"/>
    </source>
</evidence>
<organism evidence="1 2">
    <name type="scientific">Flavobacterium silvaticum</name>
    <dbReference type="NCBI Taxonomy" id="1852020"/>
    <lineage>
        <taxon>Bacteria</taxon>
        <taxon>Pseudomonadati</taxon>
        <taxon>Bacteroidota</taxon>
        <taxon>Flavobacteriia</taxon>
        <taxon>Flavobacteriales</taxon>
        <taxon>Flavobacteriaceae</taxon>
        <taxon>Flavobacterium</taxon>
    </lineage>
</organism>
<dbReference type="Proteomes" id="UP000712080">
    <property type="component" value="Unassembled WGS sequence"/>
</dbReference>
<feature type="non-terminal residue" evidence="1">
    <location>
        <position position="92"/>
    </location>
</feature>
<protein>
    <submittedName>
        <fullName evidence="1">Uncharacterized protein</fullName>
    </submittedName>
</protein>
<gene>
    <name evidence="1" type="ORF">G6047_00100</name>
</gene>
<dbReference type="AlphaFoldDB" id="A0A972FJM5"/>
<evidence type="ECO:0000313" key="2">
    <source>
        <dbReference type="Proteomes" id="UP000712080"/>
    </source>
</evidence>
<reference evidence="1" key="1">
    <citation type="submission" date="2020-02" db="EMBL/GenBank/DDBJ databases">
        <title>Flavobacterium sp. genome.</title>
        <authorList>
            <person name="Jung H.S."/>
            <person name="Baek J.H."/>
            <person name="Jeon C.O."/>
        </authorList>
    </citation>
    <scope>NUCLEOTIDE SEQUENCE</scope>
    <source>
        <strain evidence="1">SE-s28</strain>
    </source>
</reference>